<gene>
    <name evidence="2" type="ORF">URODEC1_LOCUS42952</name>
</gene>
<feature type="transmembrane region" description="Helical" evidence="1">
    <location>
        <begin position="106"/>
        <end position="130"/>
    </location>
</feature>
<feature type="transmembrane region" description="Helical" evidence="1">
    <location>
        <begin position="41"/>
        <end position="59"/>
    </location>
</feature>
<keyword evidence="1" id="KW-1133">Transmembrane helix</keyword>
<keyword evidence="1" id="KW-0472">Membrane</keyword>
<dbReference type="PANTHER" id="PTHR33530:SF15">
    <property type="entry name" value="OS01G0147100 PROTEIN"/>
    <property type="match status" value="1"/>
</dbReference>
<dbReference type="Proteomes" id="UP001497457">
    <property type="component" value="Chromosome 18b"/>
</dbReference>
<dbReference type="AlphaFoldDB" id="A0ABC8ZH08"/>
<feature type="transmembrane region" description="Helical" evidence="1">
    <location>
        <begin position="71"/>
        <end position="94"/>
    </location>
</feature>
<dbReference type="PANTHER" id="PTHR33530">
    <property type="entry name" value="OS01G0147100 PROTEIN"/>
    <property type="match status" value="1"/>
</dbReference>
<reference evidence="2" key="1">
    <citation type="submission" date="2024-10" db="EMBL/GenBank/DDBJ databases">
        <authorList>
            <person name="Ryan C."/>
        </authorList>
    </citation>
    <scope>NUCLEOTIDE SEQUENCE [LARGE SCALE GENOMIC DNA]</scope>
</reference>
<dbReference type="Pfam" id="PF12442">
    <property type="entry name" value="DUF3681"/>
    <property type="match status" value="1"/>
</dbReference>
<sequence>MSTFQFDGNNNNATTIDINTSELFVEDATEIGASTRLARSLFLLGFVTLLMDITTALYKPPRGVIFQGHKLAYYLTLAGIFVTGLTDIWTGIWLSSSSQQNGCLPVLARALLYASVVPFVVIVVLGGFSVMNI</sequence>
<proteinExistence type="predicted"/>
<keyword evidence="1" id="KW-0812">Transmembrane</keyword>
<protein>
    <submittedName>
        <fullName evidence="2">Uncharacterized protein</fullName>
    </submittedName>
</protein>
<evidence type="ECO:0000313" key="3">
    <source>
        <dbReference type="Proteomes" id="UP001497457"/>
    </source>
</evidence>
<dbReference type="EMBL" id="OZ075128">
    <property type="protein sequence ID" value="CAL4958153.1"/>
    <property type="molecule type" value="Genomic_DNA"/>
</dbReference>
<name>A0ABC8ZH08_9POAL</name>
<accession>A0ABC8ZH08</accession>
<keyword evidence="3" id="KW-1185">Reference proteome</keyword>
<evidence type="ECO:0000256" key="1">
    <source>
        <dbReference type="SAM" id="Phobius"/>
    </source>
</evidence>
<dbReference type="InterPro" id="IPR022149">
    <property type="entry name" value="DUF3681"/>
</dbReference>
<evidence type="ECO:0000313" key="2">
    <source>
        <dbReference type="EMBL" id="CAL4958153.1"/>
    </source>
</evidence>
<organism evidence="2 3">
    <name type="scientific">Urochloa decumbens</name>
    <dbReference type="NCBI Taxonomy" id="240449"/>
    <lineage>
        <taxon>Eukaryota</taxon>
        <taxon>Viridiplantae</taxon>
        <taxon>Streptophyta</taxon>
        <taxon>Embryophyta</taxon>
        <taxon>Tracheophyta</taxon>
        <taxon>Spermatophyta</taxon>
        <taxon>Magnoliopsida</taxon>
        <taxon>Liliopsida</taxon>
        <taxon>Poales</taxon>
        <taxon>Poaceae</taxon>
        <taxon>PACMAD clade</taxon>
        <taxon>Panicoideae</taxon>
        <taxon>Panicodae</taxon>
        <taxon>Paniceae</taxon>
        <taxon>Melinidinae</taxon>
        <taxon>Urochloa</taxon>
    </lineage>
</organism>